<keyword evidence="3" id="KW-1185">Reference proteome</keyword>
<feature type="region of interest" description="Disordered" evidence="1">
    <location>
        <begin position="1"/>
        <end position="22"/>
    </location>
</feature>
<reference evidence="2" key="1">
    <citation type="submission" date="2016-12" db="EMBL/GenBank/DDBJ databases">
        <title>The genomes of Aspergillus section Nigri reveals drivers in fungal speciation.</title>
        <authorList>
            <consortium name="DOE Joint Genome Institute"/>
            <person name="Vesth T.C."/>
            <person name="Nybo J."/>
            <person name="Theobald S."/>
            <person name="Brandl J."/>
            <person name="Frisvad J.C."/>
            <person name="Nielsen K.F."/>
            <person name="Lyhne E.K."/>
            <person name="Kogle M.E."/>
            <person name="Kuo A."/>
            <person name="Riley R."/>
            <person name="Clum A."/>
            <person name="Nolan M."/>
            <person name="Lipzen A."/>
            <person name="Salamov A."/>
            <person name="Henrissat B."/>
            <person name="Wiebenga A."/>
            <person name="De vries R.P."/>
            <person name="Grigoriev I.V."/>
            <person name="Mortensen U.H."/>
            <person name="Andersen M.R."/>
            <person name="Baker S.E."/>
        </authorList>
    </citation>
    <scope>NUCLEOTIDE SEQUENCE</scope>
    <source>
        <strain evidence="2">CBS 122712</strain>
    </source>
</reference>
<accession>A0A317V7Y0</accession>
<gene>
    <name evidence="2" type="ORF">BO83DRAFT_379752</name>
</gene>
<sequence>MENSRENSENSKQPSNPMRCTPWKAVGNSTTKDVTSLVVTWDCFTRVLRLGFCLV</sequence>
<evidence type="ECO:0000313" key="3">
    <source>
        <dbReference type="Proteomes" id="UP000246171"/>
    </source>
</evidence>
<comment type="caution">
    <text evidence="2">The sequence shown here is derived from an EMBL/GenBank/DDBJ whole genome shotgun (WGS) entry which is preliminary data.</text>
</comment>
<dbReference type="VEuPathDB" id="FungiDB:BO83DRAFT_379752"/>
<protein>
    <submittedName>
        <fullName evidence="2">Uncharacterized protein</fullName>
    </submittedName>
</protein>
<dbReference type="Proteomes" id="UP000246171">
    <property type="component" value="Unassembled WGS sequence"/>
</dbReference>
<dbReference type="RefSeq" id="XP_025386849.1">
    <property type="nucleotide sequence ID" value="XM_025531580.1"/>
</dbReference>
<evidence type="ECO:0000256" key="1">
    <source>
        <dbReference type="SAM" id="MobiDB-lite"/>
    </source>
</evidence>
<dbReference type="AlphaFoldDB" id="A0A317V7Y0"/>
<proteinExistence type="predicted"/>
<evidence type="ECO:0000313" key="2">
    <source>
        <dbReference type="EMBL" id="PWY70155.1"/>
    </source>
</evidence>
<dbReference type="GeneID" id="37053542"/>
<name>A0A317V7Y0_ASPEC</name>
<dbReference type="EMBL" id="MSFU01000017">
    <property type="protein sequence ID" value="PWY70155.1"/>
    <property type="molecule type" value="Genomic_DNA"/>
</dbReference>
<organism evidence="2 3">
    <name type="scientific">Aspergillus eucalypticola (strain CBS 122712 / IBT 29274)</name>
    <dbReference type="NCBI Taxonomy" id="1448314"/>
    <lineage>
        <taxon>Eukaryota</taxon>
        <taxon>Fungi</taxon>
        <taxon>Dikarya</taxon>
        <taxon>Ascomycota</taxon>
        <taxon>Pezizomycotina</taxon>
        <taxon>Eurotiomycetes</taxon>
        <taxon>Eurotiomycetidae</taxon>
        <taxon>Eurotiales</taxon>
        <taxon>Aspergillaceae</taxon>
        <taxon>Aspergillus</taxon>
        <taxon>Aspergillus subgen. Circumdati</taxon>
    </lineage>
</organism>